<keyword evidence="3" id="KW-0808">Transferase</keyword>
<dbReference type="SMART" id="SM00450">
    <property type="entry name" value="RHOD"/>
    <property type="match status" value="1"/>
</dbReference>
<dbReference type="AlphaFoldDB" id="A0A0K6GS19"/>
<organism evidence="3 4">
    <name type="scientific">Gulbenkiania indica</name>
    <dbReference type="NCBI Taxonomy" id="375574"/>
    <lineage>
        <taxon>Bacteria</taxon>
        <taxon>Pseudomonadati</taxon>
        <taxon>Pseudomonadota</taxon>
        <taxon>Betaproteobacteria</taxon>
        <taxon>Neisseriales</taxon>
        <taxon>Chromobacteriaceae</taxon>
        <taxon>Gulbenkiania</taxon>
    </lineage>
</organism>
<proteinExistence type="predicted"/>
<dbReference type="InterPro" id="IPR036873">
    <property type="entry name" value="Rhodanese-like_dom_sf"/>
</dbReference>
<accession>A0A0K6GS19</accession>
<dbReference type="InterPro" id="IPR052367">
    <property type="entry name" value="Thiosulfate_ST/Rhodanese-like"/>
</dbReference>
<name>A0A0K6GS19_9NEIS</name>
<keyword evidence="4" id="KW-1185">Reference proteome</keyword>
<dbReference type="OrthoDB" id="9815890at2"/>
<feature type="region of interest" description="Disordered" evidence="1">
    <location>
        <begin position="129"/>
        <end position="150"/>
    </location>
</feature>
<dbReference type="GO" id="GO:0016740">
    <property type="term" value="F:transferase activity"/>
    <property type="evidence" value="ECO:0007669"/>
    <property type="project" value="UniProtKB-KW"/>
</dbReference>
<dbReference type="PANTHER" id="PTHR45431:SF3">
    <property type="entry name" value="RHODANESE-LIKE DOMAIN-CONTAINING PROTEIN 15, CHLOROPLASTIC"/>
    <property type="match status" value="1"/>
</dbReference>
<dbReference type="STRING" id="375574.GCA_001418035_00190"/>
<dbReference type="Pfam" id="PF00581">
    <property type="entry name" value="Rhodanese"/>
    <property type="match status" value="1"/>
</dbReference>
<dbReference type="CDD" id="cd01522">
    <property type="entry name" value="RHOD_1"/>
    <property type="match status" value="1"/>
</dbReference>
<sequence length="150" mass="16659">MSQISEILERARQRREAQDLPYAGAVTPREAFALMQGLPHATLVDVRSAAEWQFVGTVPDAVRIEYKTFPGMQPNPHFATQLTQQVDRERVVLFLCRTGARSDEAARVAASLGFTEAYNVLDGFEGQKDAEGHRGRQDGWKASGLPWTQG</sequence>
<dbReference type="Gene3D" id="3.40.250.10">
    <property type="entry name" value="Rhodanese-like domain"/>
    <property type="match status" value="1"/>
</dbReference>
<dbReference type="EMBL" id="CYHA01000001">
    <property type="protein sequence ID" value="CUA81549.1"/>
    <property type="molecule type" value="Genomic_DNA"/>
</dbReference>
<dbReference type="Proteomes" id="UP000243535">
    <property type="component" value="Unassembled WGS sequence"/>
</dbReference>
<evidence type="ECO:0000313" key="4">
    <source>
        <dbReference type="Proteomes" id="UP000243535"/>
    </source>
</evidence>
<dbReference type="InterPro" id="IPR001763">
    <property type="entry name" value="Rhodanese-like_dom"/>
</dbReference>
<gene>
    <name evidence="3" type="ORF">Ga0061063_0391</name>
</gene>
<dbReference type="PANTHER" id="PTHR45431">
    <property type="entry name" value="RHODANESE-LIKE DOMAIN-CONTAINING PROTEIN 15, CHLOROPLASTIC"/>
    <property type="match status" value="1"/>
</dbReference>
<evidence type="ECO:0000313" key="3">
    <source>
        <dbReference type="EMBL" id="CUA81549.1"/>
    </source>
</evidence>
<evidence type="ECO:0000259" key="2">
    <source>
        <dbReference type="PROSITE" id="PS50206"/>
    </source>
</evidence>
<evidence type="ECO:0000256" key="1">
    <source>
        <dbReference type="SAM" id="MobiDB-lite"/>
    </source>
</evidence>
<dbReference type="SUPFAM" id="SSF52821">
    <property type="entry name" value="Rhodanese/Cell cycle control phosphatase"/>
    <property type="match status" value="1"/>
</dbReference>
<dbReference type="PROSITE" id="PS50206">
    <property type="entry name" value="RHODANESE_3"/>
    <property type="match status" value="1"/>
</dbReference>
<feature type="compositionally biased region" description="Basic and acidic residues" evidence="1">
    <location>
        <begin position="129"/>
        <end position="139"/>
    </location>
</feature>
<dbReference type="RefSeq" id="WP_055433414.1">
    <property type="nucleotide sequence ID" value="NZ_CYHA01000001.1"/>
</dbReference>
<protein>
    <submittedName>
        <fullName evidence="3">Thiosulfate sulfurtransferase</fullName>
    </submittedName>
</protein>
<reference evidence="4" key="1">
    <citation type="submission" date="2015-08" db="EMBL/GenBank/DDBJ databases">
        <authorList>
            <person name="Varghese N."/>
        </authorList>
    </citation>
    <scope>NUCLEOTIDE SEQUENCE [LARGE SCALE GENOMIC DNA]</scope>
    <source>
        <strain evidence="4">DSM 17901</strain>
    </source>
</reference>
<feature type="domain" description="Rhodanese" evidence="2">
    <location>
        <begin position="37"/>
        <end position="136"/>
    </location>
</feature>